<dbReference type="GO" id="GO:0004807">
    <property type="term" value="F:triose-phosphate isomerase activity"/>
    <property type="evidence" value="ECO:0007669"/>
    <property type="project" value="UniProtKB-EC"/>
</dbReference>
<dbReference type="InterPro" id="IPR013785">
    <property type="entry name" value="Aldolase_TIM"/>
</dbReference>
<evidence type="ECO:0000256" key="5">
    <source>
        <dbReference type="ARBA" id="ARBA00007422"/>
    </source>
</evidence>
<keyword evidence="9 11" id="KW-0324">Glycolysis</keyword>
<dbReference type="PROSITE" id="PS51440">
    <property type="entry name" value="TIM_2"/>
    <property type="match status" value="2"/>
</dbReference>
<keyword evidence="8 11" id="KW-0312">Gluconeogenesis</keyword>
<dbReference type="GO" id="GO:0019563">
    <property type="term" value="P:glycerol catabolic process"/>
    <property type="evidence" value="ECO:0007669"/>
    <property type="project" value="TreeGrafter"/>
</dbReference>
<comment type="similarity">
    <text evidence="5 11">Belongs to the triosephosphate isomerase family.</text>
</comment>
<dbReference type="UniPathway" id="UPA00138"/>
<evidence type="ECO:0000256" key="11">
    <source>
        <dbReference type="RuleBase" id="RU363013"/>
    </source>
</evidence>
<evidence type="ECO:0000256" key="8">
    <source>
        <dbReference type="ARBA" id="ARBA00022432"/>
    </source>
</evidence>
<evidence type="ECO:0000313" key="12">
    <source>
        <dbReference type="EMBL" id="ELW66926.1"/>
    </source>
</evidence>
<accession>L9KVT4</accession>
<name>L9KVT4_TUPCH</name>
<dbReference type="PANTHER" id="PTHR21139">
    <property type="entry name" value="TRIOSEPHOSPHATE ISOMERASE"/>
    <property type="match status" value="1"/>
</dbReference>
<keyword evidence="13" id="KW-1185">Reference proteome</keyword>
<comment type="pathway">
    <text evidence="4 11">Carbohydrate degradation; glycolysis; D-glyceraldehyde 3-phosphate from glycerone phosphate: step 1/1.</text>
</comment>
<dbReference type="GO" id="GO:0005829">
    <property type="term" value="C:cytosol"/>
    <property type="evidence" value="ECO:0007669"/>
    <property type="project" value="TreeGrafter"/>
</dbReference>
<dbReference type="GO" id="GO:0046166">
    <property type="term" value="P:glyceraldehyde-3-phosphate biosynthetic process"/>
    <property type="evidence" value="ECO:0007669"/>
    <property type="project" value="TreeGrafter"/>
</dbReference>
<dbReference type="GO" id="GO:0006096">
    <property type="term" value="P:glycolytic process"/>
    <property type="evidence" value="ECO:0007669"/>
    <property type="project" value="UniProtKB-UniPathway"/>
</dbReference>
<comment type="function">
    <text evidence="2">Triosephosphate isomerase is an extremely efficient metabolic enzyme that catalyzes the interconversion between dihydroxyacetone phosphate (DHAP) and D-glyceraldehyde-3-phosphate (G3P) in glycolysis and gluconeogenesis.</text>
</comment>
<dbReference type="Pfam" id="PF00121">
    <property type="entry name" value="TIM"/>
    <property type="match status" value="1"/>
</dbReference>
<evidence type="ECO:0000256" key="7">
    <source>
        <dbReference type="ARBA" id="ARBA00019397"/>
    </source>
</evidence>
<dbReference type="EC" id="5.3.1.1" evidence="11"/>
<dbReference type="Proteomes" id="UP000011518">
    <property type="component" value="Unassembled WGS sequence"/>
</dbReference>
<sequence>MRAPSAYIDFVRQKLNPKIAVAAHNCYKVASGNFTEEVSPGMIKGCGATWVILGHSERRHALGESVAQSTLIIYGGSVMGATCKELASQSDVDGFLVGGASLKPEFVDITNAK</sequence>
<dbReference type="STRING" id="246437.L9KVT4"/>
<protein>
    <recommendedName>
        <fullName evidence="7 11">Triosephosphate isomerase</fullName>
        <ecNumber evidence="11">5.3.1.1</ecNumber>
    </recommendedName>
</protein>
<comment type="catalytic activity">
    <reaction evidence="1">
        <text>dihydroxyacetone phosphate = methylglyoxal + phosphate</text>
        <dbReference type="Rhea" id="RHEA:17937"/>
        <dbReference type="ChEBI" id="CHEBI:17158"/>
        <dbReference type="ChEBI" id="CHEBI:43474"/>
        <dbReference type="ChEBI" id="CHEBI:57642"/>
        <dbReference type="EC" id="4.2.3.3"/>
    </reaction>
</comment>
<evidence type="ECO:0000256" key="1">
    <source>
        <dbReference type="ARBA" id="ARBA00000726"/>
    </source>
</evidence>
<comment type="subunit">
    <text evidence="6">Homodimer.</text>
</comment>
<evidence type="ECO:0000256" key="6">
    <source>
        <dbReference type="ARBA" id="ARBA00011738"/>
    </source>
</evidence>
<dbReference type="GO" id="GO:0006094">
    <property type="term" value="P:gluconeogenesis"/>
    <property type="evidence" value="ECO:0007669"/>
    <property type="project" value="UniProtKB-UniPathway"/>
</dbReference>
<dbReference type="AlphaFoldDB" id="L9KVT4"/>
<gene>
    <name evidence="12" type="ORF">TREES_T100020523</name>
</gene>
<evidence type="ECO:0000256" key="10">
    <source>
        <dbReference type="ARBA" id="ARBA00023235"/>
    </source>
</evidence>
<dbReference type="InterPro" id="IPR000652">
    <property type="entry name" value="Triosephosphate_isomerase"/>
</dbReference>
<comment type="function">
    <text evidence="3">It is also responsible for the non-negligible production of methylglyoxal a reactive cytotoxic side-product that modifies and can alter proteins, DNA and lipids.</text>
</comment>
<dbReference type="PANTHER" id="PTHR21139:SF2">
    <property type="entry name" value="TRIOSEPHOSPHATE ISOMERASE"/>
    <property type="match status" value="1"/>
</dbReference>
<comment type="pathway">
    <text evidence="11">Carbohydrate biosynthesis; gluconeogenesis.</text>
</comment>
<comment type="catalytic activity">
    <reaction evidence="11">
        <text>D-glyceraldehyde 3-phosphate = dihydroxyacetone phosphate</text>
        <dbReference type="Rhea" id="RHEA:18585"/>
        <dbReference type="ChEBI" id="CHEBI:57642"/>
        <dbReference type="ChEBI" id="CHEBI:59776"/>
        <dbReference type="EC" id="5.3.1.1"/>
    </reaction>
</comment>
<evidence type="ECO:0000313" key="13">
    <source>
        <dbReference type="Proteomes" id="UP000011518"/>
    </source>
</evidence>
<dbReference type="GO" id="GO:0008929">
    <property type="term" value="F:methylglyoxal synthase activity"/>
    <property type="evidence" value="ECO:0007669"/>
    <property type="project" value="UniProtKB-EC"/>
</dbReference>
<reference evidence="13" key="1">
    <citation type="submission" date="2012-07" db="EMBL/GenBank/DDBJ databases">
        <title>Genome of the Chinese tree shrew, a rising model animal genetically related to primates.</title>
        <authorList>
            <person name="Zhang G."/>
            <person name="Fan Y."/>
            <person name="Yao Y."/>
            <person name="Huang Z."/>
        </authorList>
    </citation>
    <scope>NUCLEOTIDE SEQUENCE [LARGE SCALE GENOMIC DNA]</scope>
</reference>
<dbReference type="Gene3D" id="3.20.20.70">
    <property type="entry name" value="Aldolase class I"/>
    <property type="match status" value="2"/>
</dbReference>
<dbReference type="SUPFAM" id="SSF51351">
    <property type="entry name" value="Triosephosphate isomerase (TIM)"/>
    <property type="match status" value="1"/>
</dbReference>
<evidence type="ECO:0000256" key="3">
    <source>
        <dbReference type="ARBA" id="ARBA00004104"/>
    </source>
</evidence>
<dbReference type="EMBL" id="KB320634">
    <property type="protein sequence ID" value="ELW66926.1"/>
    <property type="molecule type" value="Genomic_DNA"/>
</dbReference>
<dbReference type="InParanoid" id="L9KVT4"/>
<evidence type="ECO:0000256" key="2">
    <source>
        <dbReference type="ARBA" id="ARBA00002041"/>
    </source>
</evidence>
<proteinExistence type="inferred from homology"/>
<evidence type="ECO:0000256" key="4">
    <source>
        <dbReference type="ARBA" id="ARBA00004680"/>
    </source>
</evidence>
<keyword evidence="10 11" id="KW-0413">Isomerase</keyword>
<organism evidence="12 13">
    <name type="scientific">Tupaia chinensis</name>
    <name type="common">Chinese tree shrew</name>
    <name type="synonym">Tupaia belangeri chinensis</name>
    <dbReference type="NCBI Taxonomy" id="246437"/>
    <lineage>
        <taxon>Eukaryota</taxon>
        <taxon>Metazoa</taxon>
        <taxon>Chordata</taxon>
        <taxon>Craniata</taxon>
        <taxon>Vertebrata</taxon>
        <taxon>Euteleostomi</taxon>
        <taxon>Mammalia</taxon>
        <taxon>Eutheria</taxon>
        <taxon>Euarchontoglires</taxon>
        <taxon>Scandentia</taxon>
        <taxon>Tupaiidae</taxon>
        <taxon>Tupaia</taxon>
    </lineage>
</organism>
<dbReference type="UniPathway" id="UPA00109">
    <property type="reaction ID" value="UER00189"/>
</dbReference>
<evidence type="ECO:0000256" key="9">
    <source>
        <dbReference type="ARBA" id="ARBA00023152"/>
    </source>
</evidence>
<dbReference type="InterPro" id="IPR035990">
    <property type="entry name" value="TIM_sf"/>
</dbReference>
<reference evidence="13" key="2">
    <citation type="journal article" date="2013" name="Nat. Commun.">
        <title>Genome of the Chinese tree shrew.</title>
        <authorList>
            <person name="Fan Y."/>
            <person name="Huang Z.Y."/>
            <person name="Cao C.C."/>
            <person name="Chen C.S."/>
            <person name="Chen Y.X."/>
            <person name="Fan D.D."/>
            <person name="He J."/>
            <person name="Hou H.L."/>
            <person name="Hu L."/>
            <person name="Hu X.T."/>
            <person name="Jiang X.T."/>
            <person name="Lai R."/>
            <person name="Lang Y.S."/>
            <person name="Liang B."/>
            <person name="Liao S.G."/>
            <person name="Mu D."/>
            <person name="Ma Y.Y."/>
            <person name="Niu Y.Y."/>
            <person name="Sun X.Q."/>
            <person name="Xia J.Q."/>
            <person name="Xiao J."/>
            <person name="Xiong Z.Q."/>
            <person name="Xu L."/>
            <person name="Yang L."/>
            <person name="Zhang Y."/>
            <person name="Zhao W."/>
            <person name="Zhao X.D."/>
            <person name="Zheng Y.T."/>
            <person name="Zhou J.M."/>
            <person name="Zhu Y.B."/>
            <person name="Zhang G.J."/>
            <person name="Wang J."/>
            <person name="Yao Y.G."/>
        </authorList>
    </citation>
    <scope>NUCLEOTIDE SEQUENCE [LARGE SCALE GENOMIC DNA]</scope>
</reference>